<sequence length="396" mass="43089">MIMPSTRIHQEMYSSEAGIWFIPTTDGASVLIKAPISSLKALSVGCSFEVGIGVLENKVCVAGIIHDAPDTPLIVSRPQAHAEEHQALIEVLSRGDVNFFLFNEMDHCVGWSPGSLASEGSEQASVCLQPITRLYTGGVLEFGECLLDIFNEAMHDNSTVAKNPELAAVKIPVKLVDWHPNFLSYVGMGTYQTVQVDHPDEGGMLENSVWAALSSVYPAQLYKSPTVENGEKTRELTDVLALSSHGNILIEAKDLAMLASKGSRVHARKVSGVKKQALKGLAQLVGAAKALRRNCKISSIEGKVLNVDLSDQLHCVVIVSELFAENWDEVYEAAVAAMGETGDLFHVIDYRELVALLKIARGYDGTLQTLLKKHLEHVLHRQTLNVRSRQAPNSSA</sequence>
<reference evidence="1 2" key="1">
    <citation type="submission" date="2016-10" db="EMBL/GenBank/DDBJ databases">
        <authorList>
            <person name="Varghese N."/>
            <person name="Submissions S."/>
        </authorList>
    </citation>
    <scope>NUCLEOTIDE SEQUENCE [LARGE SCALE GENOMIC DNA]</scope>
    <source>
        <strain evidence="1 2">BS2122</strain>
    </source>
</reference>
<proteinExistence type="predicted"/>
<comment type="caution">
    <text evidence="1">The sequence shown here is derived from an EMBL/GenBank/DDBJ whole genome shotgun (WGS) entry which is preliminary data.</text>
</comment>
<dbReference type="EMBL" id="FNHM01000001">
    <property type="protein sequence ID" value="SDL92652.1"/>
    <property type="molecule type" value="Genomic_DNA"/>
</dbReference>
<evidence type="ECO:0000313" key="1">
    <source>
        <dbReference type="EMBL" id="SDL92652.1"/>
    </source>
</evidence>
<dbReference type="Proteomes" id="UP000183853">
    <property type="component" value="Unassembled WGS sequence"/>
</dbReference>
<evidence type="ECO:0000313" key="2">
    <source>
        <dbReference type="Proteomes" id="UP000183853"/>
    </source>
</evidence>
<protein>
    <submittedName>
        <fullName evidence="1">Uncharacterized protein</fullName>
    </submittedName>
</protein>
<name>A0AB37ZDX2_PSESX</name>
<accession>A0AB37ZDX2</accession>
<dbReference type="AlphaFoldDB" id="A0AB37ZDX2"/>
<organism evidence="1 2">
    <name type="scientific">Pseudomonas syringae</name>
    <dbReference type="NCBI Taxonomy" id="317"/>
    <lineage>
        <taxon>Bacteria</taxon>
        <taxon>Pseudomonadati</taxon>
        <taxon>Pseudomonadota</taxon>
        <taxon>Gammaproteobacteria</taxon>
        <taxon>Pseudomonadales</taxon>
        <taxon>Pseudomonadaceae</taxon>
        <taxon>Pseudomonas</taxon>
    </lineage>
</organism>
<gene>
    <name evidence="1" type="ORF">SAMN05444505_10189</name>
</gene>